<reference evidence="2 3" key="1">
    <citation type="journal article" date="2018" name="Mycol. Prog.">
        <title>Coniella lustricola, a new species from submerged detritus.</title>
        <authorList>
            <person name="Raudabaugh D.B."/>
            <person name="Iturriaga T."/>
            <person name="Carver A."/>
            <person name="Mondo S."/>
            <person name="Pangilinan J."/>
            <person name="Lipzen A."/>
            <person name="He G."/>
            <person name="Amirebrahimi M."/>
            <person name="Grigoriev I.V."/>
            <person name="Miller A.N."/>
        </authorList>
    </citation>
    <scope>NUCLEOTIDE SEQUENCE [LARGE SCALE GENOMIC DNA]</scope>
    <source>
        <strain evidence="2 3">B22-T-1</strain>
    </source>
</reference>
<evidence type="ECO:0000313" key="3">
    <source>
        <dbReference type="Proteomes" id="UP000241462"/>
    </source>
</evidence>
<dbReference type="InParanoid" id="A0A2T3A0S1"/>
<feature type="domain" description="DUF7730" evidence="1">
    <location>
        <begin position="13"/>
        <end position="180"/>
    </location>
</feature>
<dbReference type="InterPro" id="IPR038883">
    <property type="entry name" value="AN11006-like"/>
</dbReference>
<protein>
    <recommendedName>
        <fullName evidence="1">DUF7730 domain-containing protein</fullName>
    </recommendedName>
</protein>
<gene>
    <name evidence="2" type="ORF">BD289DRAFT_373627</name>
</gene>
<dbReference type="AlphaFoldDB" id="A0A2T3A0S1"/>
<sequence>MRVHKTDHRPHLLLVPAEIRQHIYTYLFDDGGSRWIKIQNKPAARRSTKYHVAERTSMFHQRFYETTYQLGDAAIELHPAIMSVCRQLYLEASYALYGRHDFEFGQDVQAVVPFLADRVPLTLPLVMGIGVYKRGPRSGLGCTSEKNEWSFMCRYLLSSSTLKRLRVVVETGRPSQPWDGVQELSAADIRLLSLIGHESLEWVRELAQVKMLEEVEVVPDEKYLPVPESSAMAVYAALSASVNDGLVQFLKSEMERCSITASA</sequence>
<dbReference type="Proteomes" id="UP000241462">
    <property type="component" value="Unassembled WGS sequence"/>
</dbReference>
<dbReference type="PANTHER" id="PTHR42085:SF8">
    <property type="entry name" value="F-BOX DOMAIN-CONTAINING PROTEIN"/>
    <property type="match status" value="1"/>
</dbReference>
<name>A0A2T3A0S1_9PEZI</name>
<dbReference type="InterPro" id="IPR056632">
    <property type="entry name" value="DUF7730"/>
</dbReference>
<organism evidence="2 3">
    <name type="scientific">Coniella lustricola</name>
    <dbReference type="NCBI Taxonomy" id="2025994"/>
    <lineage>
        <taxon>Eukaryota</taxon>
        <taxon>Fungi</taxon>
        <taxon>Dikarya</taxon>
        <taxon>Ascomycota</taxon>
        <taxon>Pezizomycotina</taxon>
        <taxon>Sordariomycetes</taxon>
        <taxon>Sordariomycetidae</taxon>
        <taxon>Diaporthales</taxon>
        <taxon>Schizoparmaceae</taxon>
        <taxon>Coniella</taxon>
    </lineage>
</organism>
<evidence type="ECO:0000259" key="1">
    <source>
        <dbReference type="Pfam" id="PF24864"/>
    </source>
</evidence>
<dbReference type="PANTHER" id="PTHR42085">
    <property type="entry name" value="F-BOX DOMAIN-CONTAINING PROTEIN"/>
    <property type="match status" value="1"/>
</dbReference>
<accession>A0A2T3A0S1</accession>
<keyword evidence="3" id="KW-1185">Reference proteome</keyword>
<evidence type="ECO:0000313" key="2">
    <source>
        <dbReference type="EMBL" id="PSR80674.1"/>
    </source>
</evidence>
<dbReference type="EMBL" id="KZ678522">
    <property type="protein sequence ID" value="PSR80674.1"/>
    <property type="molecule type" value="Genomic_DNA"/>
</dbReference>
<proteinExistence type="predicted"/>
<dbReference type="Pfam" id="PF24864">
    <property type="entry name" value="DUF7730"/>
    <property type="match status" value="1"/>
</dbReference>
<dbReference type="OrthoDB" id="5420711at2759"/>